<dbReference type="PANTHER" id="PTHR11091">
    <property type="entry name" value="OXIDOREDUCTASE-RELATED"/>
    <property type="match status" value="1"/>
</dbReference>
<dbReference type="AlphaFoldDB" id="A0A5J6HBD3"/>
<dbReference type="InterPro" id="IPR036111">
    <property type="entry name" value="Mal/L-sulfo/L-lacto_DH-like_sf"/>
</dbReference>
<keyword evidence="4" id="KW-1185">Reference proteome</keyword>
<accession>A0A5J6HBD3</accession>
<comment type="similarity">
    <text evidence="1">Belongs to the LDH2/MDH2 oxidoreductase family.</text>
</comment>
<protein>
    <submittedName>
        <fullName evidence="3">Ldh family oxidoreductase</fullName>
    </submittedName>
</protein>
<dbReference type="Pfam" id="PF02615">
    <property type="entry name" value="Ldh_2"/>
    <property type="match status" value="1"/>
</dbReference>
<evidence type="ECO:0000256" key="2">
    <source>
        <dbReference type="ARBA" id="ARBA00023002"/>
    </source>
</evidence>
<dbReference type="Gene3D" id="3.30.1370.60">
    <property type="entry name" value="Hypothetical oxidoreductase yiak, domain 2"/>
    <property type="match status" value="1"/>
</dbReference>
<dbReference type="InterPro" id="IPR003767">
    <property type="entry name" value="Malate/L-lactate_DH-like"/>
</dbReference>
<gene>
    <name evidence="3" type="ORF">CP975_03145</name>
</gene>
<dbReference type="InterPro" id="IPR043144">
    <property type="entry name" value="Mal/L-sulf/L-lact_DH-like_ah"/>
</dbReference>
<dbReference type="OrthoDB" id="924592at2"/>
<dbReference type="PANTHER" id="PTHR11091:SF0">
    <property type="entry name" value="MALATE DEHYDROGENASE"/>
    <property type="match status" value="1"/>
</dbReference>
<keyword evidence="2" id="KW-0560">Oxidoreductase</keyword>
<dbReference type="SUPFAM" id="SSF89733">
    <property type="entry name" value="L-sulfolactate dehydrogenase-like"/>
    <property type="match status" value="1"/>
</dbReference>
<evidence type="ECO:0000256" key="1">
    <source>
        <dbReference type="ARBA" id="ARBA00006056"/>
    </source>
</evidence>
<reference evidence="3 4" key="1">
    <citation type="submission" date="2017-09" db="EMBL/GenBank/DDBJ databases">
        <authorList>
            <person name="Lee N."/>
            <person name="Cho B.-K."/>
        </authorList>
    </citation>
    <scope>NUCLEOTIDE SEQUENCE [LARGE SCALE GENOMIC DNA]</scope>
    <source>
        <strain evidence="3 4">ATCC 12461</strain>
    </source>
</reference>
<name>A0A5J6HBD3_STRAD</name>
<evidence type="ECO:0000313" key="4">
    <source>
        <dbReference type="Proteomes" id="UP000326553"/>
    </source>
</evidence>
<dbReference type="Proteomes" id="UP000326553">
    <property type="component" value="Chromosome"/>
</dbReference>
<dbReference type="GO" id="GO:0016491">
    <property type="term" value="F:oxidoreductase activity"/>
    <property type="evidence" value="ECO:0007669"/>
    <property type="project" value="UniProtKB-KW"/>
</dbReference>
<dbReference type="EMBL" id="CP023695">
    <property type="protein sequence ID" value="QEV16632.1"/>
    <property type="molecule type" value="Genomic_DNA"/>
</dbReference>
<organism evidence="3 4">
    <name type="scientific">Streptomyces alboniger</name>
    <dbReference type="NCBI Taxonomy" id="132473"/>
    <lineage>
        <taxon>Bacteria</taxon>
        <taxon>Bacillati</taxon>
        <taxon>Actinomycetota</taxon>
        <taxon>Actinomycetes</taxon>
        <taxon>Kitasatosporales</taxon>
        <taxon>Streptomycetaceae</taxon>
        <taxon>Streptomyces</taxon>
        <taxon>Streptomyces aurantiacus group</taxon>
    </lineage>
</organism>
<sequence length="371" mass="38235">MAGHSTLGASMITVDRKALTDFVTQALVAAGARADDADLTADVLVAADLAGVDSHGVARLRRYVEGLHKGTIDKDARPEVVREDGGVSVVDAHNGLGQPALCFAVDHAVARAKEHGVAAVAVRRSNHIGIAGWYAERAARSGTFALVTTNATPQVAPAGAAEPMFGTDPVSYALPTPDEPLCYDAATSIVPRGKLERLHREGRPMLDGWAVGPDGASSTDIPRVVAGLKAREGYALLPLGGLGSDFGGHKGSGVGLLAELLCGPLAGASWSKHTYGEQGADLGQFVLCVNIGALGDAREIGERVAAMSDEIRAARQAVPGVPVRLPGDRRRTSAGERSAHGIPLLAPVVADLARIAELVGLAPLRGREPVA</sequence>
<dbReference type="InterPro" id="IPR043143">
    <property type="entry name" value="Mal/L-sulf/L-lact_DH-like_NADP"/>
</dbReference>
<dbReference type="KEGG" id="salw:CP975_03145"/>
<dbReference type="Gene3D" id="1.10.1530.10">
    <property type="match status" value="1"/>
</dbReference>
<proteinExistence type="inferred from homology"/>
<evidence type="ECO:0000313" key="3">
    <source>
        <dbReference type="EMBL" id="QEV16632.1"/>
    </source>
</evidence>